<evidence type="ECO:0000313" key="2">
    <source>
        <dbReference type="Proteomes" id="UP001305779"/>
    </source>
</evidence>
<protein>
    <recommendedName>
        <fullName evidence="3">S-adenosyl-L-methionine-dependent methyltransferase</fullName>
    </recommendedName>
</protein>
<name>A0ABR0F408_ZASCE</name>
<proteinExistence type="predicted"/>
<dbReference type="CDD" id="cd02440">
    <property type="entry name" value="AdoMet_MTases"/>
    <property type="match status" value="1"/>
</dbReference>
<keyword evidence="2" id="KW-1185">Reference proteome</keyword>
<dbReference type="Gene3D" id="3.40.50.150">
    <property type="entry name" value="Vaccinia Virus protein VP39"/>
    <property type="match status" value="1"/>
</dbReference>
<dbReference type="Proteomes" id="UP001305779">
    <property type="component" value="Unassembled WGS sequence"/>
</dbReference>
<dbReference type="SUPFAM" id="SSF53335">
    <property type="entry name" value="S-adenosyl-L-methionine-dependent methyltransferases"/>
    <property type="match status" value="1"/>
</dbReference>
<sequence>MSAFTEANRKAFDDLSASYNTKPWQIKLANQVAEGLQSRKDWLGAQWLDPSDSKQDVRLLDYACGTGAITKALGPYVSTIRGIDISENMVQKYNETARSSGLSEEQAHAVVGDLCGETVTENLNGSEWYDFDIAVIGLGFHHMEHPSLAIKRLAERLKPSTGVLVIIDFLPFDVKKDHDASGEQGKFPEMKHTIKHNGFTGEQMRDLYLAAGFEDFEVVVLKEPAVMELKDGTVQRTLFFARGRRVKTVWQKLTGWVGEMQNWAASGSSMTRVDESRWDPGFSHGSSQKVWDISKMKEEEYTGMEQNAPKKSWNGF</sequence>
<dbReference type="PANTHER" id="PTHR43591">
    <property type="entry name" value="METHYLTRANSFERASE"/>
    <property type="match status" value="1"/>
</dbReference>
<gene>
    <name evidence="1" type="ORF">PRZ48_001753</name>
</gene>
<dbReference type="EMBL" id="JAXOVC010000001">
    <property type="protein sequence ID" value="KAK4508018.1"/>
    <property type="molecule type" value="Genomic_DNA"/>
</dbReference>
<reference evidence="1 2" key="1">
    <citation type="journal article" date="2023" name="G3 (Bethesda)">
        <title>A chromosome-level genome assembly of Zasmidium syzygii isolated from banana leaves.</title>
        <authorList>
            <person name="van Westerhoven A.C."/>
            <person name="Mehrabi R."/>
            <person name="Talebi R."/>
            <person name="Steentjes M.B.F."/>
            <person name="Corcolon B."/>
            <person name="Chong P.A."/>
            <person name="Kema G.H.J."/>
            <person name="Seidl M.F."/>
        </authorList>
    </citation>
    <scope>NUCLEOTIDE SEQUENCE [LARGE SCALE GENOMIC DNA]</scope>
    <source>
        <strain evidence="1 2">P124</strain>
    </source>
</reference>
<dbReference type="Pfam" id="PF13489">
    <property type="entry name" value="Methyltransf_23"/>
    <property type="match status" value="1"/>
</dbReference>
<evidence type="ECO:0000313" key="1">
    <source>
        <dbReference type="EMBL" id="KAK4508018.1"/>
    </source>
</evidence>
<evidence type="ECO:0008006" key="3">
    <source>
        <dbReference type="Google" id="ProtNLM"/>
    </source>
</evidence>
<dbReference type="InterPro" id="IPR029063">
    <property type="entry name" value="SAM-dependent_MTases_sf"/>
</dbReference>
<accession>A0ABR0F408</accession>
<dbReference type="PANTHER" id="PTHR43591:SF108">
    <property type="entry name" value="S-ADENOSYL-L-METHIONINE-DEPENDENT METHYLTRANSFERASE"/>
    <property type="match status" value="1"/>
</dbReference>
<comment type="caution">
    <text evidence="1">The sequence shown here is derived from an EMBL/GenBank/DDBJ whole genome shotgun (WGS) entry which is preliminary data.</text>
</comment>
<organism evidence="1 2">
    <name type="scientific">Zasmidium cellare</name>
    <name type="common">Wine cellar mold</name>
    <name type="synonym">Racodium cellare</name>
    <dbReference type="NCBI Taxonomy" id="395010"/>
    <lineage>
        <taxon>Eukaryota</taxon>
        <taxon>Fungi</taxon>
        <taxon>Dikarya</taxon>
        <taxon>Ascomycota</taxon>
        <taxon>Pezizomycotina</taxon>
        <taxon>Dothideomycetes</taxon>
        <taxon>Dothideomycetidae</taxon>
        <taxon>Mycosphaerellales</taxon>
        <taxon>Mycosphaerellaceae</taxon>
        <taxon>Zasmidium</taxon>
    </lineage>
</organism>